<keyword evidence="1" id="KW-0812">Transmembrane</keyword>
<feature type="domain" description="FecR protein" evidence="2">
    <location>
        <begin position="136"/>
        <end position="193"/>
    </location>
</feature>
<name>A0A8A4TH24_SULCO</name>
<keyword evidence="1" id="KW-0472">Membrane</keyword>
<evidence type="ECO:0000313" key="3">
    <source>
        <dbReference type="EMBL" id="QTD48028.1"/>
    </source>
</evidence>
<proteinExistence type="predicted"/>
<dbReference type="EMBL" id="CP071793">
    <property type="protein sequence ID" value="QTD48028.1"/>
    <property type="molecule type" value="Genomic_DNA"/>
</dbReference>
<sequence>MTDPLPDPIEHLLRATMPQQPPPQLTELIRAETHKAWRASVRRRRLQRRLGWAAAIAAALMVALWIRSQALWPAPTSLGHVVKIHGAVTLDHAVLEGAAALRAGQVLRSGDSSGVAIDMEAASLRIGPWTEVTLVGPNRISLDRGLIYCETSSSDADPLVIATAWGEVRHLGTQFMVNVERQTLRIQVREGEVLWHDERIGAGRQVTRHADGRITRSSIQANDPTWSWIGELAIVPDMRGKPVHEFLAWYARETGFRLAYADARTRRNALNHQLRGDFSRFSAREARIVVEKTTNLILRESDDRLEVSSGPAPPPLP</sequence>
<evidence type="ECO:0000313" key="4">
    <source>
        <dbReference type="Proteomes" id="UP000663929"/>
    </source>
</evidence>
<organism evidence="3 4">
    <name type="scientific">Sulfidibacter corallicola</name>
    <dbReference type="NCBI Taxonomy" id="2818388"/>
    <lineage>
        <taxon>Bacteria</taxon>
        <taxon>Pseudomonadati</taxon>
        <taxon>Acidobacteriota</taxon>
        <taxon>Holophagae</taxon>
        <taxon>Acanthopleuribacterales</taxon>
        <taxon>Acanthopleuribacteraceae</taxon>
        <taxon>Sulfidibacter</taxon>
    </lineage>
</organism>
<dbReference type="Proteomes" id="UP000663929">
    <property type="component" value="Chromosome"/>
</dbReference>
<dbReference type="PANTHER" id="PTHR30273:SF2">
    <property type="entry name" value="PROTEIN FECR"/>
    <property type="match status" value="1"/>
</dbReference>
<reference evidence="3" key="1">
    <citation type="submission" date="2021-03" db="EMBL/GenBank/DDBJ databases">
        <title>Acanthopleuribacteraceae sp. M133.</title>
        <authorList>
            <person name="Wang G."/>
        </authorList>
    </citation>
    <scope>NUCLEOTIDE SEQUENCE</scope>
    <source>
        <strain evidence="3">M133</strain>
    </source>
</reference>
<dbReference type="Gene3D" id="2.60.120.1440">
    <property type="match status" value="1"/>
</dbReference>
<evidence type="ECO:0000259" key="2">
    <source>
        <dbReference type="Pfam" id="PF04773"/>
    </source>
</evidence>
<feature type="transmembrane region" description="Helical" evidence="1">
    <location>
        <begin position="50"/>
        <end position="66"/>
    </location>
</feature>
<keyword evidence="4" id="KW-1185">Reference proteome</keyword>
<evidence type="ECO:0000256" key="1">
    <source>
        <dbReference type="SAM" id="Phobius"/>
    </source>
</evidence>
<dbReference type="Pfam" id="PF04773">
    <property type="entry name" value="FecR"/>
    <property type="match status" value="1"/>
</dbReference>
<dbReference type="KEGG" id="scor:J3U87_20790"/>
<dbReference type="InterPro" id="IPR012373">
    <property type="entry name" value="Ferrdict_sens_TM"/>
</dbReference>
<protein>
    <submittedName>
        <fullName evidence="3">FecR domain-containing protein</fullName>
    </submittedName>
</protein>
<keyword evidence="1" id="KW-1133">Transmembrane helix</keyword>
<dbReference type="PANTHER" id="PTHR30273">
    <property type="entry name" value="PERIPLASMIC SIGNAL SENSOR AND SIGMA FACTOR ACTIVATOR FECR-RELATED"/>
    <property type="match status" value="1"/>
</dbReference>
<gene>
    <name evidence="3" type="ORF">J3U87_20790</name>
</gene>
<dbReference type="RefSeq" id="WP_237377691.1">
    <property type="nucleotide sequence ID" value="NZ_CP071793.1"/>
</dbReference>
<dbReference type="InterPro" id="IPR006860">
    <property type="entry name" value="FecR"/>
</dbReference>
<dbReference type="AlphaFoldDB" id="A0A8A4TH24"/>
<accession>A0A8A4TH24</accession>
<dbReference type="GO" id="GO:0016989">
    <property type="term" value="F:sigma factor antagonist activity"/>
    <property type="evidence" value="ECO:0007669"/>
    <property type="project" value="TreeGrafter"/>
</dbReference>